<evidence type="ECO:0000256" key="1">
    <source>
        <dbReference type="ARBA" id="ARBA00022553"/>
    </source>
</evidence>
<dbReference type="InterPro" id="IPR002078">
    <property type="entry name" value="Sigma_54_int"/>
</dbReference>
<keyword evidence="3" id="KW-0067">ATP-binding</keyword>
<keyword evidence="6" id="KW-0238">DNA-binding</keyword>
<sequence length="458" mass="50793">MERILVVDDEPFICENLERILSEEGYAVTVTSTGSEALELLSEEPADLVLLDLNLPDLSGLDVLKAAKERDPSLLVIVITGYASVESAVQAIKAGAYDYLKKPFKADAIKLIVKLALETQRLKREVDYLVGRHGAEGDPIVAESPEFRKVLDQVREVAKHSDTTVLITGESGTGKELVARRVHRWSTRARRPFLEVNCAALPESLLESELFGYEKGAFTGASGARVGLLEAAEGGSIFLDEIGEMDLGLQAKLLRVLEDKKVRRIGGTRARTVDVRIIAATNKDLERAVREKRFREDLYYRLNIFPIRLPPLRNRPADIEALAKFFLSHYAQKFGRRFAGMTPQVVRLFQGYPWPGNVRELKNVLERICIMHDGETLDVGMVPQEIAASSGSDEKAEGSFDSAEQGLDLEAAVERFTRSLLEKALARSGGNISQAAKLLGIPRGTLRYKLEKYAIRSD</sequence>
<dbReference type="GO" id="GO:0043565">
    <property type="term" value="F:sequence-specific DNA binding"/>
    <property type="evidence" value="ECO:0007669"/>
    <property type="project" value="InterPro"/>
</dbReference>
<dbReference type="Pfam" id="PF25601">
    <property type="entry name" value="AAA_lid_14"/>
    <property type="match status" value="1"/>
</dbReference>
<dbReference type="InterPro" id="IPR058031">
    <property type="entry name" value="AAA_lid_NorR"/>
</dbReference>
<keyword evidence="7" id="KW-0804">Transcription</keyword>
<evidence type="ECO:0000259" key="9">
    <source>
        <dbReference type="PROSITE" id="PS50045"/>
    </source>
</evidence>
<dbReference type="CDD" id="cd00009">
    <property type="entry name" value="AAA"/>
    <property type="match status" value="1"/>
</dbReference>
<dbReference type="PROSITE" id="PS00688">
    <property type="entry name" value="SIGMA54_INTERACT_3"/>
    <property type="match status" value="1"/>
</dbReference>
<keyword evidence="12" id="KW-1185">Reference proteome</keyword>
<gene>
    <name evidence="11" type="ORF">SAMN02745206_02086</name>
</gene>
<accession>A0A1M5C3U2</accession>
<keyword evidence="5" id="KW-0805">Transcription regulation</keyword>
<dbReference type="GO" id="GO:0006355">
    <property type="term" value="P:regulation of DNA-templated transcription"/>
    <property type="evidence" value="ECO:0007669"/>
    <property type="project" value="InterPro"/>
</dbReference>
<dbReference type="Gene3D" id="1.10.10.60">
    <property type="entry name" value="Homeodomain-like"/>
    <property type="match status" value="1"/>
</dbReference>
<dbReference type="Gene3D" id="1.10.8.60">
    <property type="match status" value="1"/>
</dbReference>
<dbReference type="SUPFAM" id="SSF52172">
    <property type="entry name" value="CheY-like"/>
    <property type="match status" value="1"/>
</dbReference>
<dbReference type="PROSITE" id="PS50110">
    <property type="entry name" value="RESPONSE_REGULATORY"/>
    <property type="match status" value="1"/>
</dbReference>
<evidence type="ECO:0000313" key="11">
    <source>
        <dbReference type="EMBL" id="SHF49277.1"/>
    </source>
</evidence>
<keyword evidence="1 8" id="KW-0597">Phosphoprotein</keyword>
<organism evidence="11 12">
    <name type="scientific">Desulfacinum infernum DSM 9756</name>
    <dbReference type="NCBI Taxonomy" id="1121391"/>
    <lineage>
        <taxon>Bacteria</taxon>
        <taxon>Pseudomonadati</taxon>
        <taxon>Thermodesulfobacteriota</taxon>
        <taxon>Syntrophobacteria</taxon>
        <taxon>Syntrophobacterales</taxon>
        <taxon>Syntrophobacteraceae</taxon>
        <taxon>Desulfacinum</taxon>
    </lineage>
</organism>
<keyword evidence="4" id="KW-0902">Two-component regulatory system</keyword>
<dbReference type="PROSITE" id="PS00676">
    <property type="entry name" value="SIGMA54_INTERACT_2"/>
    <property type="match status" value="1"/>
</dbReference>
<dbReference type="GO" id="GO:0005524">
    <property type="term" value="F:ATP binding"/>
    <property type="evidence" value="ECO:0007669"/>
    <property type="project" value="UniProtKB-KW"/>
</dbReference>
<dbReference type="InterPro" id="IPR001789">
    <property type="entry name" value="Sig_transdc_resp-reg_receiver"/>
</dbReference>
<dbReference type="SMART" id="SM00448">
    <property type="entry name" value="REC"/>
    <property type="match status" value="1"/>
</dbReference>
<dbReference type="Gene3D" id="3.40.50.300">
    <property type="entry name" value="P-loop containing nucleotide triphosphate hydrolases"/>
    <property type="match status" value="1"/>
</dbReference>
<feature type="domain" description="Sigma-54 factor interaction" evidence="9">
    <location>
        <begin position="140"/>
        <end position="370"/>
    </location>
</feature>
<dbReference type="InterPro" id="IPR025943">
    <property type="entry name" value="Sigma_54_int_dom_ATP-bd_2"/>
</dbReference>
<dbReference type="InterPro" id="IPR027417">
    <property type="entry name" value="P-loop_NTPase"/>
</dbReference>
<dbReference type="Pfam" id="PF00072">
    <property type="entry name" value="Response_reg"/>
    <property type="match status" value="1"/>
</dbReference>
<dbReference type="InterPro" id="IPR011006">
    <property type="entry name" value="CheY-like_superfamily"/>
</dbReference>
<dbReference type="Pfam" id="PF02954">
    <property type="entry name" value="HTH_8"/>
    <property type="match status" value="1"/>
</dbReference>
<evidence type="ECO:0000256" key="2">
    <source>
        <dbReference type="ARBA" id="ARBA00022741"/>
    </source>
</evidence>
<dbReference type="EMBL" id="FQVB01000019">
    <property type="protein sequence ID" value="SHF49277.1"/>
    <property type="molecule type" value="Genomic_DNA"/>
</dbReference>
<keyword evidence="2" id="KW-0547">Nucleotide-binding</keyword>
<dbReference type="Gene3D" id="3.40.50.2300">
    <property type="match status" value="1"/>
</dbReference>
<dbReference type="InterPro" id="IPR002197">
    <property type="entry name" value="HTH_Fis"/>
</dbReference>
<dbReference type="SUPFAM" id="SSF46689">
    <property type="entry name" value="Homeodomain-like"/>
    <property type="match status" value="1"/>
</dbReference>
<evidence type="ECO:0000313" key="12">
    <source>
        <dbReference type="Proteomes" id="UP000184076"/>
    </source>
</evidence>
<dbReference type="SUPFAM" id="SSF52540">
    <property type="entry name" value="P-loop containing nucleoside triphosphate hydrolases"/>
    <property type="match status" value="1"/>
</dbReference>
<dbReference type="InterPro" id="IPR009057">
    <property type="entry name" value="Homeodomain-like_sf"/>
</dbReference>
<dbReference type="InterPro" id="IPR025662">
    <property type="entry name" value="Sigma_54_int_dom_ATP-bd_1"/>
</dbReference>
<dbReference type="Proteomes" id="UP000184076">
    <property type="component" value="Unassembled WGS sequence"/>
</dbReference>
<reference evidence="12" key="1">
    <citation type="submission" date="2016-11" db="EMBL/GenBank/DDBJ databases">
        <authorList>
            <person name="Varghese N."/>
            <person name="Submissions S."/>
        </authorList>
    </citation>
    <scope>NUCLEOTIDE SEQUENCE [LARGE SCALE GENOMIC DNA]</scope>
    <source>
        <strain evidence="12">DSM 9756</strain>
    </source>
</reference>
<evidence type="ECO:0000256" key="6">
    <source>
        <dbReference type="ARBA" id="ARBA00023125"/>
    </source>
</evidence>
<dbReference type="OrthoDB" id="9814761at2"/>
<dbReference type="FunFam" id="3.40.50.2300:FF:000018">
    <property type="entry name" value="DNA-binding transcriptional regulator NtrC"/>
    <property type="match status" value="1"/>
</dbReference>
<dbReference type="RefSeq" id="WP_073039056.1">
    <property type="nucleotide sequence ID" value="NZ_FQVB01000019.1"/>
</dbReference>
<feature type="domain" description="Response regulatory" evidence="10">
    <location>
        <begin position="3"/>
        <end position="117"/>
    </location>
</feature>
<evidence type="ECO:0000259" key="10">
    <source>
        <dbReference type="PROSITE" id="PS50110"/>
    </source>
</evidence>
<proteinExistence type="predicted"/>
<evidence type="ECO:0000256" key="5">
    <source>
        <dbReference type="ARBA" id="ARBA00023015"/>
    </source>
</evidence>
<dbReference type="InterPro" id="IPR025944">
    <property type="entry name" value="Sigma_54_int_dom_CS"/>
</dbReference>
<dbReference type="PANTHER" id="PTHR32071:SF113">
    <property type="entry name" value="ALGINATE BIOSYNTHESIS TRANSCRIPTIONAL REGULATORY PROTEIN ALGB"/>
    <property type="match status" value="1"/>
</dbReference>
<evidence type="ECO:0000256" key="4">
    <source>
        <dbReference type="ARBA" id="ARBA00023012"/>
    </source>
</evidence>
<dbReference type="PANTHER" id="PTHR32071">
    <property type="entry name" value="TRANSCRIPTIONAL REGULATORY PROTEIN"/>
    <property type="match status" value="1"/>
</dbReference>
<name>A0A1M5C3U2_9BACT</name>
<dbReference type="STRING" id="1121391.SAMN02745206_02086"/>
<feature type="modified residue" description="4-aspartylphosphate" evidence="8">
    <location>
        <position position="52"/>
    </location>
</feature>
<dbReference type="GO" id="GO:0000160">
    <property type="term" value="P:phosphorelay signal transduction system"/>
    <property type="evidence" value="ECO:0007669"/>
    <property type="project" value="UniProtKB-KW"/>
</dbReference>
<dbReference type="SMART" id="SM00382">
    <property type="entry name" value="AAA"/>
    <property type="match status" value="1"/>
</dbReference>
<dbReference type="FunFam" id="3.40.50.300:FF:000006">
    <property type="entry name" value="DNA-binding transcriptional regulator NtrC"/>
    <property type="match status" value="1"/>
</dbReference>
<dbReference type="PRINTS" id="PR01590">
    <property type="entry name" value="HTHFIS"/>
</dbReference>
<dbReference type="AlphaFoldDB" id="A0A1M5C3U2"/>
<protein>
    <submittedName>
        <fullName evidence="11">Two component, sigma54 specific, transcriptional regulator, Fis family</fullName>
    </submittedName>
</protein>
<evidence type="ECO:0000256" key="8">
    <source>
        <dbReference type="PROSITE-ProRule" id="PRU00169"/>
    </source>
</evidence>
<evidence type="ECO:0000256" key="7">
    <source>
        <dbReference type="ARBA" id="ARBA00023163"/>
    </source>
</evidence>
<evidence type="ECO:0000256" key="3">
    <source>
        <dbReference type="ARBA" id="ARBA00022840"/>
    </source>
</evidence>
<dbReference type="InterPro" id="IPR003593">
    <property type="entry name" value="AAA+_ATPase"/>
</dbReference>
<dbReference type="PROSITE" id="PS50045">
    <property type="entry name" value="SIGMA54_INTERACT_4"/>
    <property type="match status" value="1"/>
</dbReference>
<dbReference type="Pfam" id="PF00158">
    <property type="entry name" value="Sigma54_activat"/>
    <property type="match status" value="1"/>
</dbReference>
<dbReference type="PROSITE" id="PS00675">
    <property type="entry name" value="SIGMA54_INTERACT_1"/>
    <property type="match status" value="1"/>
</dbReference>